<feature type="region of interest" description="Disordered" evidence="1">
    <location>
        <begin position="1"/>
        <end position="29"/>
    </location>
</feature>
<evidence type="ECO:0000313" key="2">
    <source>
        <dbReference type="EMBL" id="KAA8651755.1"/>
    </source>
</evidence>
<reference evidence="2 3" key="1">
    <citation type="submission" date="2019-08" db="EMBL/GenBank/DDBJ databases">
        <title>The genome sequence of a newly discovered highly antifungal drug resistant Aspergillus species, Aspergillus tanneri NIH 1004.</title>
        <authorList>
            <person name="Mounaud S."/>
            <person name="Singh I."/>
            <person name="Joardar V."/>
            <person name="Pakala S."/>
            <person name="Pakala S."/>
            <person name="Venepally P."/>
            <person name="Chung J.K."/>
            <person name="Losada L."/>
            <person name="Nierman W.C."/>
        </authorList>
    </citation>
    <scope>NUCLEOTIDE SEQUENCE [LARGE SCALE GENOMIC DNA]</scope>
    <source>
        <strain evidence="2 3">NIH1004</strain>
    </source>
</reference>
<sequence length="192" mass="20228">MDLQGQPIPPSPRSTKVTSAPEATRHPIYGRAGTVPKTLWPPSLLPRVVLSLVVGIDKRSIPKPLVDREISPGLHMPESGYVGGPSAAKQELRIGRSTASGSGSTSQYNAGQVSLTGQHGSGKPKGTDLTQGGFDGDKPNASYNADIGSKSDPGMAAGLMLQVVRGKRELTTNTGISLCRKTRERNDVFIKT</sequence>
<feature type="region of interest" description="Disordered" evidence="1">
    <location>
        <begin position="97"/>
        <end position="139"/>
    </location>
</feature>
<feature type="compositionally biased region" description="Low complexity" evidence="1">
    <location>
        <begin position="97"/>
        <end position="106"/>
    </location>
</feature>
<gene>
    <name evidence="2" type="ORF">ATNIH1004_000651</name>
</gene>
<dbReference type="Proteomes" id="UP000324241">
    <property type="component" value="Unassembled WGS sequence"/>
</dbReference>
<dbReference type="RefSeq" id="XP_033431116.1">
    <property type="nucleotide sequence ID" value="XM_033565359.1"/>
</dbReference>
<name>A0A5M9MXE2_9EURO</name>
<dbReference type="GeneID" id="54323353"/>
<protein>
    <submittedName>
        <fullName evidence="2">Uncharacterized protein</fullName>
    </submittedName>
</protein>
<dbReference type="VEuPathDB" id="FungiDB:EYZ11_000028"/>
<dbReference type="OrthoDB" id="5383057at2759"/>
<evidence type="ECO:0000256" key="1">
    <source>
        <dbReference type="SAM" id="MobiDB-lite"/>
    </source>
</evidence>
<accession>A0A5M9MXE2</accession>
<proteinExistence type="predicted"/>
<evidence type="ECO:0000313" key="3">
    <source>
        <dbReference type="Proteomes" id="UP000324241"/>
    </source>
</evidence>
<feature type="compositionally biased region" description="Polar residues" evidence="1">
    <location>
        <begin position="107"/>
        <end position="118"/>
    </location>
</feature>
<organism evidence="2 3">
    <name type="scientific">Aspergillus tanneri</name>
    <dbReference type="NCBI Taxonomy" id="1220188"/>
    <lineage>
        <taxon>Eukaryota</taxon>
        <taxon>Fungi</taxon>
        <taxon>Dikarya</taxon>
        <taxon>Ascomycota</taxon>
        <taxon>Pezizomycotina</taxon>
        <taxon>Eurotiomycetes</taxon>
        <taxon>Eurotiomycetidae</taxon>
        <taxon>Eurotiales</taxon>
        <taxon>Aspergillaceae</taxon>
        <taxon>Aspergillus</taxon>
        <taxon>Aspergillus subgen. Circumdati</taxon>
    </lineage>
</organism>
<comment type="caution">
    <text evidence="2">The sequence shown here is derived from an EMBL/GenBank/DDBJ whole genome shotgun (WGS) entry which is preliminary data.</text>
</comment>
<dbReference type="EMBL" id="QUQM01000002">
    <property type="protein sequence ID" value="KAA8651755.1"/>
    <property type="molecule type" value="Genomic_DNA"/>
</dbReference>
<dbReference type="AlphaFoldDB" id="A0A5M9MXE2"/>